<dbReference type="EMBL" id="JAHWGI010000511">
    <property type="protein sequence ID" value="KAK3916306.1"/>
    <property type="molecule type" value="Genomic_DNA"/>
</dbReference>
<feature type="region of interest" description="Disordered" evidence="1">
    <location>
        <begin position="295"/>
        <end position="347"/>
    </location>
</feature>
<keyword evidence="4" id="KW-1185">Reference proteome</keyword>
<proteinExistence type="predicted"/>
<feature type="compositionally biased region" description="Low complexity" evidence="1">
    <location>
        <begin position="250"/>
        <end position="260"/>
    </location>
</feature>
<feature type="compositionally biased region" description="Pro residues" evidence="1">
    <location>
        <begin position="163"/>
        <end position="178"/>
    </location>
</feature>
<evidence type="ECO:0000313" key="4">
    <source>
        <dbReference type="Proteomes" id="UP001219518"/>
    </source>
</evidence>
<feature type="compositionally biased region" description="Polar residues" evidence="1">
    <location>
        <begin position="333"/>
        <end position="347"/>
    </location>
</feature>
<feature type="compositionally biased region" description="Acidic residues" evidence="1">
    <location>
        <begin position="312"/>
        <end position="323"/>
    </location>
</feature>
<evidence type="ECO:0000256" key="1">
    <source>
        <dbReference type="SAM" id="MobiDB-lite"/>
    </source>
</evidence>
<sequence length="347" mass="37326">MQRLFRINAILRKKMPRSFNPPALARRAKTLAKAIQLSVQPRTRTTRVQMVDILVWLMLSIQAVLKWVNIEVAPPLLCHVCPVCDNADKDKYLVIQENSPCPTPGCGFAPKFPLIIPPKTNTETIAKLNEEMDAVRRGAQERMAMDALHRSVSWPRPLTAARPPQPARQAPQPPPPVPTASRQSGDSAGRQVRLLPARQAAAAARSDAPVTVPAVRLLRLPGMAPAAGTVHGGYFVSINPHERDPPPSPASSSSSSSQASYQEGAVPPPPTPVADNSALEPLFEAVSIALAAEQMVRDDSSRGSSPMLLADSDSDMQSAEDEPVQERPPSAGAASTFSFRSAKTWAS</sequence>
<gene>
    <name evidence="3" type="ORF">KUF71_007588</name>
    <name evidence="2" type="ORF">KUF71_025506</name>
</gene>
<accession>A0AAE1H8Q7</accession>
<feature type="region of interest" description="Disordered" evidence="1">
    <location>
        <begin position="235"/>
        <end position="276"/>
    </location>
</feature>
<protein>
    <submittedName>
        <fullName evidence="2">Uncharacterized protein</fullName>
    </submittedName>
</protein>
<dbReference type="Proteomes" id="UP001219518">
    <property type="component" value="Unassembled WGS sequence"/>
</dbReference>
<dbReference type="EMBL" id="JAHWGI010000889">
    <property type="protein sequence ID" value="KAK3918167.1"/>
    <property type="molecule type" value="Genomic_DNA"/>
</dbReference>
<organism evidence="2 4">
    <name type="scientific">Frankliniella fusca</name>
    <dbReference type="NCBI Taxonomy" id="407009"/>
    <lineage>
        <taxon>Eukaryota</taxon>
        <taxon>Metazoa</taxon>
        <taxon>Ecdysozoa</taxon>
        <taxon>Arthropoda</taxon>
        <taxon>Hexapoda</taxon>
        <taxon>Insecta</taxon>
        <taxon>Pterygota</taxon>
        <taxon>Neoptera</taxon>
        <taxon>Paraneoptera</taxon>
        <taxon>Thysanoptera</taxon>
        <taxon>Terebrantia</taxon>
        <taxon>Thripoidea</taxon>
        <taxon>Thripidae</taxon>
        <taxon>Frankliniella</taxon>
    </lineage>
</organism>
<name>A0AAE1H8Q7_9NEOP</name>
<dbReference type="AlphaFoldDB" id="A0AAE1H8Q7"/>
<comment type="caution">
    <text evidence="2">The sequence shown here is derived from an EMBL/GenBank/DDBJ whole genome shotgun (WGS) entry which is preliminary data.</text>
</comment>
<reference evidence="2" key="2">
    <citation type="journal article" date="2023" name="BMC Genomics">
        <title>Pest status, molecular evolution, and epigenetic factors derived from the genome assembly of Frankliniella fusca, a thysanopteran phytovirus vector.</title>
        <authorList>
            <person name="Catto M.A."/>
            <person name="Labadie P.E."/>
            <person name="Jacobson A.L."/>
            <person name="Kennedy G.G."/>
            <person name="Srinivasan R."/>
            <person name="Hunt B.G."/>
        </authorList>
    </citation>
    <scope>NUCLEOTIDE SEQUENCE</scope>
    <source>
        <strain evidence="2">PL_HMW_Pooled</strain>
    </source>
</reference>
<reference evidence="2" key="1">
    <citation type="submission" date="2021-07" db="EMBL/GenBank/DDBJ databases">
        <authorList>
            <person name="Catto M.A."/>
            <person name="Jacobson A."/>
            <person name="Kennedy G."/>
            <person name="Labadie P."/>
            <person name="Hunt B.G."/>
            <person name="Srinivasan R."/>
        </authorList>
    </citation>
    <scope>NUCLEOTIDE SEQUENCE</scope>
    <source>
        <strain evidence="2">PL_HMW_Pooled</strain>
        <tissue evidence="2">Head</tissue>
    </source>
</reference>
<feature type="region of interest" description="Disordered" evidence="1">
    <location>
        <begin position="150"/>
        <end position="189"/>
    </location>
</feature>
<evidence type="ECO:0000313" key="2">
    <source>
        <dbReference type="EMBL" id="KAK3916306.1"/>
    </source>
</evidence>
<evidence type="ECO:0000313" key="3">
    <source>
        <dbReference type="EMBL" id="KAK3918167.1"/>
    </source>
</evidence>